<evidence type="ECO:0000256" key="1">
    <source>
        <dbReference type="ARBA" id="ARBA00004651"/>
    </source>
</evidence>
<feature type="transmembrane region" description="Helical" evidence="9">
    <location>
        <begin position="441"/>
        <end position="458"/>
    </location>
</feature>
<accession>A0A7D5M9X9</accession>
<evidence type="ECO:0000256" key="8">
    <source>
        <dbReference type="ARBA" id="ARBA00023315"/>
    </source>
</evidence>
<dbReference type="PANTHER" id="PTHR13285">
    <property type="entry name" value="ACYLTRANSFERASE"/>
    <property type="match status" value="1"/>
</dbReference>
<keyword evidence="6 9" id="KW-1133">Transmembrane helix</keyword>
<dbReference type="GO" id="GO:0042121">
    <property type="term" value="P:alginic acid biosynthetic process"/>
    <property type="evidence" value="ECO:0007669"/>
    <property type="project" value="InterPro"/>
</dbReference>
<name>A0A7D5M9X9_9ARCH</name>
<dbReference type="RefSeq" id="WP_179372770.1">
    <property type="nucleotide sequence ID" value="NZ_CP026995.1"/>
</dbReference>
<keyword evidence="11" id="KW-1185">Reference proteome</keyword>
<evidence type="ECO:0000256" key="3">
    <source>
        <dbReference type="ARBA" id="ARBA00022475"/>
    </source>
</evidence>
<dbReference type="OrthoDB" id="3238at2157"/>
<keyword evidence="4 10" id="KW-0808">Transferase</keyword>
<dbReference type="AlphaFoldDB" id="A0A7D5M9X9"/>
<organism evidence="10 11">
    <name type="scientific">Nitrosopumilus ureiphilus</name>
    <dbReference type="NCBI Taxonomy" id="1470067"/>
    <lineage>
        <taxon>Archaea</taxon>
        <taxon>Nitrososphaerota</taxon>
        <taxon>Nitrososphaeria</taxon>
        <taxon>Nitrosopumilales</taxon>
        <taxon>Nitrosopumilaceae</taxon>
        <taxon>Nitrosopumilus</taxon>
    </lineage>
</organism>
<dbReference type="InterPro" id="IPR051085">
    <property type="entry name" value="MB_O-acyltransferase"/>
</dbReference>
<dbReference type="InterPro" id="IPR028362">
    <property type="entry name" value="AlgI"/>
</dbReference>
<dbReference type="InterPro" id="IPR024194">
    <property type="entry name" value="Ac/AlaTfrase_AlgI/DltB"/>
</dbReference>
<dbReference type="PIRSF" id="PIRSF500217">
    <property type="entry name" value="AlgI"/>
    <property type="match status" value="1"/>
</dbReference>
<dbReference type="PIRSF" id="PIRSF016636">
    <property type="entry name" value="AlgI_DltB"/>
    <property type="match status" value="1"/>
</dbReference>
<feature type="transmembrane region" description="Helical" evidence="9">
    <location>
        <begin position="353"/>
        <end position="370"/>
    </location>
</feature>
<dbReference type="PANTHER" id="PTHR13285:SF23">
    <property type="entry name" value="TEICHOIC ACID D-ALANYLTRANSFERASE"/>
    <property type="match status" value="1"/>
</dbReference>
<keyword evidence="3" id="KW-1003">Cell membrane</keyword>
<feature type="transmembrane region" description="Helical" evidence="9">
    <location>
        <begin position="6"/>
        <end position="23"/>
    </location>
</feature>
<protein>
    <submittedName>
        <fullName evidence="10">Alginate O-acetyltransferase</fullName>
    </submittedName>
</protein>
<feature type="transmembrane region" description="Helical" evidence="9">
    <location>
        <begin position="30"/>
        <end position="57"/>
    </location>
</feature>
<dbReference type="EMBL" id="CP026995">
    <property type="protein sequence ID" value="QLH06669.1"/>
    <property type="molecule type" value="Genomic_DNA"/>
</dbReference>
<comment type="similarity">
    <text evidence="2">Belongs to the membrane-bound acyltransferase family.</text>
</comment>
<comment type="subcellular location">
    <subcellularLocation>
        <location evidence="1">Cell membrane</location>
        <topology evidence="1">Multi-pass membrane protein</topology>
    </subcellularLocation>
</comment>
<evidence type="ECO:0000313" key="10">
    <source>
        <dbReference type="EMBL" id="QLH06669.1"/>
    </source>
</evidence>
<feature type="transmembrane region" description="Helical" evidence="9">
    <location>
        <begin position="117"/>
        <end position="135"/>
    </location>
</feature>
<evidence type="ECO:0000256" key="9">
    <source>
        <dbReference type="SAM" id="Phobius"/>
    </source>
</evidence>
<evidence type="ECO:0000256" key="7">
    <source>
        <dbReference type="ARBA" id="ARBA00023136"/>
    </source>
</evidence>
<reference evidence="10 11" key="1">
    <citation type="submission" date="2018-02" db="EMBL/GenBank/DDBJ databases">
        <title>Complete genome of Nitrosopumilus ureaphilus PS0.</title>
        <authorList>
            <person name="Qin W."/>
            <person name="Zheng Y."/>
            <person name="Stahl D.A."/>
        </authorList>
    </citation>
    <scope>NUCLEOTIDE SEQUENCE [LARGE SCALE GENOMIC DNA]</scope>
    <source>
        <strain evidence="10 11">PS0</strain>
    </source>
</reference>
<feature type="transmembrane region" description="Helical" evidence="9">
    <location>
        <begin position="77"/>
        <end position="96"/>
    </location>
</feature>
<keyword evidence="8" id="KW-0012">Acyltransferase</keyword>
<keyword evidence="5 9" id="KW-0812">Transmembrane</keyword>
<sequence>MLFNTIDFIVFFILVVTTIVIVKNRNYQHLFLLIASYFFFYYSSNYLISLLIFSTVLDFYVAKKIHQQKNNPAQKKILLITSLVGNLGLLGFFKYADFAIAQFNFFGSYFNLADEIPFLYIALPIGISFYTFQTISYTVDVYREKLEPSKSLKEFALFVAFFPQLVAGPILRASDFLPQLREKIKSLETVSSSTIKLGKKIQLSKISINSSNLKLGITIMGFGFVKKMFFADNIAPLVDEIFSNPMGLESFSIILGAIGFGIQIYADFSGYSDIAIGIATVLGFKIPINFNRPYFATSPRDFWKRWHISLSTWLRDYLYIPLGGSKKSSVGTYGNLFAVMILGGIWHGAAWNFVVWGLLHGAYLAVTRFFGKKFPQFTLHPFFSTRIGKIISILTVQYFVFLAWIPFRVQNFDFMLYSMQKYVLIDFATEKTLELISSNKISVFLIVVFIITCIISYKKNIHQIASNLSLKKWTLVMTLFAVIILVLYDGSPQDFIYFKF</sequence>
<keyword evidence="7 9" id="KW-0472">Membrane</keyword>
<evidence type="ECO:0000313" key="11">
    <source>
        <dbReference type="Proteomes" id="UP000509478"/>
    </source>
</evidence>
<dbReference type="GO" id="GO:0005886">
    <property type="term" value="C:plasma membrane"/>
    <property type="evidence" value="ECO:0007669"/>
    <property type="project" value="UniProtKB-SubCell"/>
</dbReference>
<dbReference type="InterPro" id="IPR004299">
    <property type="entry name" value="MBOAT_fam"/>
</dbReference>
<evidence type="ECO:0000256" key="5">
    <source>
        <dbReference type="ARBA" id="ARBA00022692"/>
    </source>
</evidence>
<proteinExistence type="inferred from homology"/>
<feature type="transmembrane region" description="Helical" evidence="9">
    <location>
        <begin position="390"/>
        <end position="407"/>
    </location>
</feature>
<dbReference type="Pfam" id="PF03062">
    <property type="entry name" value="MBOAT"/>
    <property type="match status" value="1"/>
</dbReference>
<evidence type="ECO:0000256" key="2">
    <source>
        <dbReference type="ARBA" id="ARBA00010323"/>
    </source>
</evidence>
<feature type="transmembrane region" description="Helical" evidence="9">
    <location>
        <begin position="470"/>
        <end position="488"/>
    </location>
</feature>
<dbReference type="Proteomes" id="UP000509478">
    <property type="component" value="Chromosome"/>
</dbReference>
<dbReference type="KEGG" id="nue:C5F50_05955"/>
<gene>
    <name evidence="10" type="ORF">C5F50_05955</name>
</gene>
<evidence type="ECO:0000256" key="4">
    <source>
        <dbReference type="ARBA" id="ARBA00022679"/>
    </source>
</evidence>
<evidence type="ECO:0000256" key="6">
    <source>
        <dbReference type="ARBA" id="ARBA00022989"/>
    </source>
</evidence>
<dbReference type="GeneID" id="56067613"/>
<dbReference type="GO" id="GO:0016746">
    <property type="term" value="F:acyltransferase activity"/>
    <property type="evidence" value="ECO:0007669"/>
    <property type="project" value="UniProtKB-KW"/>
</dbReference>